<comment type="catalytic activity">
    <reaction evidence="6">
        <text>Couples ATP hydrolysis with the unwinding of duplex DNA by translocating in the 3'-5' direction.</text>
        <dbReference type="EC" id="5.6.2.4"/>
    </reaction>
</comment>
<feature type="domain" description="Helicase ATP-binding" evidence="10">
    <location>
        <begin position="32"/>
        <end position="223"/>
    </location>
</feature>
<protein>
    <recommendedName>
        <fullName evidence="7">DNA 3'-5' helicase</fullName>
        <ecNumber evidence="7">5.6.2.4</ecNumber>
    </recommendedName>
    <alternativeName>
        <fullName evidence="8">DNA 3'-5' helicase Q1</fullName>
    </alternativeName>
</protein>
<dbReference type="PANTHER" id="PTHR13710">
    <property type="entry name" value="DNA HELICASE RECQ FAMILY MEMBER"/>
    <property type="match status" value="1"/>
</dbReference>
<organism evidence="12 13">
    <name type="scientific">Branchiostoma belcheri</name>
    <name type="common">Amphioxus</name>
    <dbReference type="NCBI Taxonomy" id="7741"/>
    <lineage>
        <taxon>Eukaryota</taxon>
        <taxon>Metazoa</taxon>
        <taxon>Chordata</taxon>
        <taxon>Cephalochordata</taxon>
        <taxon>Leptocardii</taxon>
        <taxon>Amphioxiformes</taxon>
        <taxon>Branchiostomatidae</taxon>
        <taxon>Branchiostoma</taxon>
    </lineage>
</organism>
<dbReference type="AlphaFoldDB" id="A0A6P4ZC91"/>
<keyword evidence="3" id="KW-0067">ATP-binding</keyword>
<dbReference type="GO" id="GO:0003677">
    <property type="term" value="F:DNA binding"/>
    <property type="evidence" value="ECO:0007669"/>
    <property type="project" value="UniProtKB-KW"/>
</dbReference>
<dbReference type="Proteomes" id="UP000515135">
    <property type="component" value="Unplaced"/>
</dbReference>
<evidence type="ECO:0000256" key="4">
    <source>
        <dbReference type="ARBA" id="ARBA00023125"/>
    </source>
</evidence>
<dbReference type="GO" id="GO:0043138">
    <property type="term" value="F:3'-5' DNA helicase activity"/>
    <property type="evidence" value="ECO:0007669"/>
    <property type="project" value="UniProtKB-EC"/>
</dbReference>
<feature type="domain" description="Helicase C-terminal" evidence="11">
    <location>
        <begin position="249"/>
        <end position="418"/>
    </location>
</feature>
<dbReference type="Pfam" id="PF00270">
    <property type="entry name" value="DEAD"/>
    <property type="match status" value="1"/>
</dbReference>
<dbReference type="Gene3D" id="3.40.50.300">
    <property type="entry name" value="P-loop containing nucleotide triphosphate hydrolases"/>
    <property type="match status" value="2"/>
</dbReference>
<sequence>MDASKAVEDAISKALLTVESVDSLKPEQHQVLENFLCGRDAVGLLPTGFGKSLVYQLAPAVAGHLLSSAFCPEHIKTADYPILVVLSPLLALINDQVLEARQRGVSAMSLCSASPAEEAQIQSGKVQLVFTNPETVLEPKWKDVLQNERFQRNVIGIVVDEVHKTPSWGEAKKGGKPFRETFGRIAELRSLCKQGIPVLALTASADMETRKDIVRLLNLNRDTVFVERSPNRTNIRLAAVRIKPSDYSCLDWIVSGVQREGNNFGKTIVYCKDFKTVGAVYCHLVASLGDQAYVGEKLSRNCRVGMYHSETLPEKKEHVLVSFKSMSQLSVVVATTALSMGVNFPNVRYVVMYGPPETMEDMMQQIGRAGRDKLPSHGILYSYAQQRCDNNVRQYTKSTSCLRTTLYNHFECNKATVPLEVGHECCSVCHKSCKCNPLTNLCDVPTPVFESPHNIVTESPSKVRSVSEDQKELLREGLYQYRHSLVKNKRLLLSVEQTTGFTAELIDIVVENSAFIFSVPYILQNLPVYSEQHAHSIMYIVNKVFEDNLDLDDLLDAIEEDIESEDVPCPTIPDSWTNSDPGDDGDDDVSHLDDYFYSEQEILHYVHLFAD</sequence>
<evidence type="ECO:0000313" key="12">
    <source>
        <dbReference type="Proteomes" id="UP000515135"/>
    </source>
</evidence>
<dbReference type="EC" id="5.6.2.4" evidence="7"/>
<proteinExistence type="inferred from homology"/>
<dbReference type="PANTHER" id="PTHR13710:SF105">
    <property type="entry name" value="ATP-DEPENDENT DNA HELICASE Q1"/>
    <property type="match status" value="1"/>
</dbReference>
<dbReference type="InterPro" id="IPR014001">
    <property type="entry name" value="Helicase_ATP-bd"/>
</dbReference>
<dbReference type="RefSeq" id="XP_019628707.1">
    <property type="nucleotide sequence ID" value="XM_019773148.1"/>
</dbReference>
<dbReference type="InterPro" id="IPR027417">
    <property type="entry name" value="P-loop_NTPase"/>
</dbReference>
<dbReference type="SMART" id="SM00490">
    <property type="entry name" value="HELICc"/>
    <property type="match status" value="1"/>
</dbReference>
<evidence type="ECO:0000256" key="5">
    <source>
        <dbReference type="ARBA" id="ARBA00023235"/>
    </source>
</evidence>
<keyword evidence="12" id="KW-1185">Reference proteome</keyword>
<dbReference type="InterPro" id="IPR001650">
    <property type="entry name" value="Helicase_C-like"/>
</dbReference>
<reference evidence="13" key="1">
    <citation type="submission" date="2025-08" db="UniProtKB">
        <authorList>
            <consortium name="RefSeq"/>
        </authorList>
    </citation>
    <scope>IDENTIFICATION</scope>
    <source>
        <tissue evidence="13">Gonad</tissue>
    </source>
</reference>
<dbReference type="InterPro" id="IPR011545">
    <property type="entry name" value="DEAD/DEAH_box_helicase_dom"/>
</dbReference>
<evidence type="ECO:0000259" key="11">
    <source>
        <dbReference type="PROSITE" id="PS51194"/>
    </source>
</evidence>
<evidence type="ECO:0000256" key="6">
    <source>
        <dbReference type="ARBA" id="ARBA00034617"/>
    </source>
</evidence>
<name>A0A6P4ZC91_BRABE</name>
<dbReference type="GeneID" id="109473272"/>
<evidence type="ECO:0000256" key="3">
    <source>
        <dbReference type="ARBA" id="ARBA00022840"/>
    </source>
</evidence>
<dbReference type="SMART" id="SM00487">
    <property type="entry name" value="DEXDc"/>
    <property type="match status" value="1"/>
</dbReference>
<dbReference type="SUPFAM" id="SSF52540">
    <property type="entry name" value="P-loop containing nucleoside triphosphate hydrolases"/>
    <property type="match status" value="1"/>
</dbReference>
<dbReference type="GO" id="GO:0005737">
    <property type="term" value="C:cytoplasm"/>
    <property type="evidence" value="ECO:0007669"/>
    <property type="project" value="TreeGrafter"/>
</dbReference>
<evidence type="ECO:0000256" key="8">
    <source>
        <dbReference type="ARBA" id="ARBA00044566"/>
    </source>
</evidence>
<dbReference type="PROSITE" id="PS51194">
    <property type="entry name" value="HELICASE_CTER"/>
    <property type="match status" value="1"/>
</dbReference>
<keyword evidence="5" id="KW-0413">Isomerase</keyword>
<dbReference type="PROSITE" id="PS51192">
    <property type="entry name" value="HELICASE_ATP_BIND_1"/>
    <property type="match status" value="1"/>
</dbReference>
<keyword evidence="2" id="KW-0547">Nucleotide-binding</keyword>
<dbReference type="GO" id="GO:0000724">
    <property type="term" value="P:double-strand break repair via homologous recombination"/>
    <property type="evidence" value="ECO:0007669"/>
    <property type="project" value="TreeGrafter"/>
</dbReference>
<dbReference type="FunFam" id="3.40.50.300:FF:002450">
    <property type="entry name" value="Predicted protein"/>
    <property type="match status" value="1"/>
</dbReference>
<accession>A0A6P4ZC91</accession>
<comment type="similarity">
    <text evidence="1">Belongs to the helicase family. RecQ subfamily.</text>
</comment>
<keyword evidence="4" id="KW-0238">DNA-binding</keyword>
<dbReference type="GO" id="GO:0005524">
    <property type="term" value="F:ATP binding"/>
    <property type="evidence" value="ECO:0007669"/>
    <property type="project" value="UniProtKB-KW"/>
</dbReference>
<evidence type="ECO:0000259" key="10">
    <source>
        <dbReference type="PROSITE" id="PS51192"/>
    </source>
</evidence>
<dbReference type="Pfam" id="PF00271">
    <property type="entry name" value="Helicase_C"/>
    <property type="match status" value="1"/>
</dbReference>
<gene>
    <name evidence="13" type="primary">LOC109473272</name>
</gene>
<feature type="region of interest" description="Disordered" evidence="9">
    <location>
        <begin position="568"/>
        <end position="589"/>
    </location>
</feature>
<dbReference type="GO" id="GO:0005694">
    <property type="term" value="C:chromosome"/>
    <property type="evidence" value="ECO:0007669"/>
    <property type="project" value="TreeGrafter"/>
</dbReference>
<dbReference type="GO" id="GO:0009378">
    <property type="term" value="F:four-way junction helicase activity"/>
    <property type="evidence" value="ECO:0007669"/>
    <property type="project" value="TreeGrafter"/>
</dbReference>
<evidence type="ECO:0000313" key="13">
    <source>
        <dbReference type="RefSeq" id="XP_019628707.1"/>
    </source>
</evidence>
<evidence type="ECO:0000256" key="7">
    <source>
        <dbReference type="ARBA" id="ARBA00034808"/>
    </source>
</evidence>
<dbReference type="KEGG" id="bbel:109473272"/>
<dbReference type="OrthoDB" id="6086888at2759"/>
<evidence type="ECO:0000256" key="2">
    <source>
        <dbReference type="ARBA" id="ARBA00022741"/>
    </source>
</evidence>
<evidence type="ECO:0000256" key="1">
    <source>
        <dbReference type="ARBA" id="ARBA00005446"/>
    </source>
</evidence>
<evidence type="ECO:0000256" key="9">
    <source>
        <dbReference type="SAM" id="MobiDB-lite"/>
    </source>
</evidence>